<accession>A0ABY2TR10</accession>
<dbReference type="RefSeq" id="WP_137999160.1">
    <property type="nucleotide sequence ID" value="NZ_SJDU01000410.1"/>
</dbReference>
<dbReference type="EMBL" id="SJDU01000410">
    <property type="protein sequence ID" value="TKZ29428.1"/>
    <property type="molecule type" value="Genomic_DNA"/>
</dbReference>
<evidence type="ECO:0000313" key="1">
    <source>
        <dbReference type="EMBL" id="TKZ29428.1"/>
    </source>
</evidence>
<dbReference type="Proteomes" id="UP000310168">
    <property type="component" value="Unassembled WGS sequence"/>
</dbReference>
<organism evidence="1 2">
    <name type="scientific">Brachyspira catarrhinii</name>
    <dbReference type="NCBI Taxonomy" id="2528966"/>
    <lineage>
        <taxon>Bacteria</taxon>
        <taxon>Pseudomonadati</taxon>
        <taxon>Spirochaetota</taxon>
        <taxon>Spirochaetia</taxon>
        <taxon>Brachyspirales</taxon>
        <taxon>Brachyspiraceae</taxon>
        <taxon>Brachyspira</taxon>
    </lineage>
</organism>
<proteinExistence type="predicted"/>
<keyword evidence="2" id="KW-1185">Reference proteome</keyword>
<gene>
    <name evidence="1" type="ORF">EZH24_11025</name>
</gene>
<reference evidence="1 2" key="1">
    <citation type="journal article" date="2019" name="Anaerobe">
        <title>Brachyspira catarrhinii sp. nov., an anaerobic intestinal spirochaete isolated from vervet monkeys may have been misidentified as Brachyspira aalborgi in previous studies.</title>
        <authorList>
            <person name="Phillips N.D."/>
            <person name="La T."/>
            <person name="Hampson D.J."/>
        </authorList>
    </citation>
    <scope>NUCLEOTIDE SEQUENCE [LARGE SCALE GENOMIC DNA]</scope>
    <source>
        <strain evidence="1 2">Z12</strain>
    </source>
</reference>
<sequence>MSYKDLFENEGIKPSITIQLKDKIDEKVFGDILIKEGLTKISIEMKNSEKSIVYNYFKFIDETNLDNIATMCIIVLDAESSCIYYVETISREMKEIGGNLFKTFNPSTSVEDKTVSMLELVGGLAGGLYKGAFGAIADSIKDKDIENLEGWQLVEKAINKINKNKNDFIDSMKEILFREKILDEVYDKSGEYENNQNKYEADTDDIIEKIDYNMPSRPHYEAFIIKHFIKYVMDKYKQEIS</sequence>
<name>A0ABY2TR10_9SPIR</name>
<comment type="caution">
    <text evidence="1">The sequence shown here is derived from an EMBL/GenBank/DDBJ whole genome shotgun (WGS) entry which is preliminary data.</text>
</comment>
<protein>
    <recommendedName>
        <fullName evidence="3">DUF4365 domain-containing protein</fullName>
    </recommendedName>
</protein>
<evidence type="ECO:0008006" key="3">
    <source>
        <dbReference type="Google" id="ProtNLM"/>
    </source>
</evidence>
<evidence type="ECO:0000313" key="2">
    <source>
        <dbReference type="Proteomes" id="UP000310168"/>
    </source>
</evidence>